<dbReference type="OMA" id="WRMFKNI"/>
<organism evidence="20 21">
    <name type="scientific">Tribolium castaneum</name>
    <name type="common">Red flour beetle</name>
    <dbReference type="NCBI Taxonomy" id="7070"/>
    <lineage>
        <taxon>Eukaryota</taxon>
        <taxon>Metazoa</taxon>
        <taxon>Ecdysozoa</taxon>
        <taxon>Arthropoda</taxon>
        <taxon>Hexapoda</taxon>
        <taxon>Insecta</taxon>
        <taxon>Pterygota</taxon>
        <taxon>Neoptera</taxon>
        <taxon>Endopterygota</taxon>
        <taxon>Coleoptera</taxon>
        <taxon>Polyphaga</taxon>
        <taxon>Cucujiformia</taxon>
        <taxon>Tenebrionidae</taxon>
        <taxon>Tenebrionidae incertae sedis</taxon>
        <taxon>Tribolium</taxon>
    </lineage>
</organism>
<evidence type="ECO:0000256" key="16">
    <source>
        <dbReference type="PIRSR" id="PIRSR601382-2"/>
    </source>
</evidence>
<dbReference type="GO" id="GO:0005975">
    <property type="term" value="P:carbohydrate metabolic process"/>
    <property type="evidence" value="ECO:0007669"/>
    <property type="project" value="InterPro"/>
</dbReference>
<keyword evidence="6 16" id="KW-0106">Calcium</keyword>
<evidence type="ECO:0000256" key="14">
    <source>
        <dbReference type="ARBA" id="ARBA00060399"/>
    </source>
</evidence>
<feature type="active site" evidence="15">
    <location>
        <position position="481"/>
    </location>
</feature>
<dbReference type="InterPro" id="IPR050749">
    <property type="entry name" value="Glycosyl_Hydrolase_47"/>
</dbReference>
<dbReference type="PANTHER" id="PTHR11742">
    <property type="entry name" value="MANNOSYL-OLIGOSACCHARIDE ALPHA-1,2-MANNOSIDASE-RELATED"/>
    <property type="match status" value="1"/>
</dbReference>
<comment type="similarity">
    <text evidence="3 18">Belongs to the glycosyl hydrolase 47 family.</text>
</comment>
<evidence type="ECO:0000256" key="2">
    <source>
        <dbReference type="ARBA" id="ARBA00004922"/>
    </source>
</evidence>
<dbReference type="EC" id="3.2.1.-" evidence="18"/>
<keyword evidence="4" id="KW-0812">Transmembrane</keyword>
<gene>
    <name evidence="20" type="primary">AUGUSTUS-3.0.2_31392</name>
    <name evidence="20" type="ORF">TcasGA2_TC031392</name>
</gene>
<feature type="binding site" evidence="16">
    <location>
        <position position="701"/>
    </location>
    <ligand>
        <name>Ca(2+)</name>
        <dbReference type="ChEBI" id="CHEBI:29108"/>
    </ligand>
</feature>
<reference evidence="20 21" key="2">
    <citation type="journal article" date="2010" name="Nucleic Acids Res.">
        <title>BeetleBase in 2010: revisions to provide comprehensive genomic information for Tribolium castaneum.</title>
        <authorList>
            <person name="Kim H.S."/>
            <person name="Murphy T."/>
            <person name="Xia J."/>
            <person name="Caragea D."/>
            <person name="Park Y."/>
            <person name="Beeman R.W."/>
            <person name="Lorenzen M.D."/>
            <person name="Butcher S."/>
            <person name="Manak J.R."/>
            <person name="Brown S.J."/>
        </authorList>
    </citation>
    <scope>NUCLEOTIDE SEQUENCE [LARGE SCALE GENOMIC DNA]</scope>
    <source>
        <strain evidence="20 21">Georgia GA2</strain>
    </source>
</reference>
<evidence type="ECO:0000256" key="3">
    <source>
        <dbReference type="ARBA" id="ARBA00007658"/>
    </source>
</evidence>
<evidence type="ECO:0000256" key="9">
    <source>
        <dbReference type="ARBA" id="ARBA00023157"/>
    </source>
</evidence>
<evidence type="ECO:0000256" key="19">
    <source>
        <dbReference type="SAM" id="MobiDB-lite"/>
    </source>
</evidence>
<proteinExistence type="inferred from homology"/>
<reference evidence="20 21" key="1">
    <citation type="journal article" date="2008" name="Nature">
        <title>The genome of the model beetle and pest Tribolium castaneum.</title>
        <authorList>
            <consortium name="Tribolium Genome Sequencing Consortium"/>
            <person name="Richards S."/>
            <person name="Gibbs R.A."/>
            <person name="Weinstock G.M."/>
            <person name="Brown S.J."/>
            <person name="Denell R."/>
            <person name="Beeman R.W."/>
            <person name="Gibbs R."/>
            <person name="Beeman R.W."/>
            <person name="Brown S.J."/>
            <person name="Bucher G."/>
            <person name="Friedrich M."/>
            <person name="Grimmelikhuijzen C.J."/>
            <person name="Klingler M."/>
            <person name="Lorenzen M."/>
            <person name="Richards S."/>
            <person name="Roth S."/>
            <person name="Schroder R."/>
            <person name="Tautz D."/>
            <person name="Zdobnov E.M."/>
            <person name="Muzny D."/>
            <person name="Gibbs R.A."/>
            <person name="Weinstock G.M."/>
            <person name="Attaway T."/>
            <person name="Bell S."/>
            <person name="Buhay C.J."/>
            <person name="Chandrabose M.N."/>
            <person name="Chavez D."/>
            <person name="Clerk-Blankenburg K.P."/>
            <person name="Cree A."/>
            <person name="Dao M."/>
            <person name="Davis C."/>
            <person name="Chacko J."/>
            <person name="Dinh H."/>
            <person name="Dugan-Rocha S."/>
            <person name="Fowler G."/>
            <person name="Garner T.T."/>
            <person name="Garnes J."/>
            <person name="Gnirke A."/>
            <person name="Hawes A."/>
            <person name="Hernandez J."/>
            <person name="Hines S."/>
            <person name="Holder M."/>
            <person name="Hume J."/>
            <person name="Jhangiani S.N."/>
            <person name="Joshi V."/>
            <person name="Khan Z.M."/>
            <person name="Jackson L."/>
            <person name="Kovar C."/>
            <person name="Kowis A."/>
            <person name="Lee S."/>
            <person name="Lewis L.R."/>
            <person name="Margolis J."/>
            <person name="Morgan M."/>
            <person name="Nazareth L.V."/>
            <person name="Nguyen N."/>
            <person name="Okwuonu G."/>
            <person name="Parker D."/>
            <person name="Richards S."/>
            <person name="Ruiz S.J."/>
            <person name="Santibanez J."/>
            <person name="Savard J."/>
            <person name="Scherer S.E."/>
            <person name="Schneider B."/>
            <person name="Sodergren E."/>
            <person name="Tautz D."/>
            <person name="Vattahil S."/>
            <person name="Villasana D."/>
            <person name="White C.S."/>
            <person name="Wright R."/>
            <person name="Park Y."/>
            <person name="Beeman R.W."/>
            <person name="Lord J."/>
            <person name="Oppert B."/>
            <person name="Lorenzen M."/>
            <person name="Brown S."/>
            <person name="Wang L."/>
            <person name="Savard J."/>
            <person name="Tautz D."/>
            <person name="Richards S."/>
            <person name="Weinstock G."/>
            <person name="Gibbs R.A."/>
            <person name="Liu Y."/>
            <person name="Worley K."/>
            <person name="Weinstock G."/>
            <person name="Elsik C.G."/>
            <person name="Reese J.T."/>
            <person name="Elhaik E."/>
            <person name="Landan G."/>
            <person name="Graur D."/>
            <person name="Arensburger P."/>
            <person name="Atkinson P."/>
            <person name="Beeman R.W."/>
            <person name="Beidler J."/>
            <person name="Brown S.J."/>
            <person name="Demuth J.P."/>
            <person name="Drury D.W."/>
            <person name="Du Y.Z."/>
            <person name="Fujiwara H."/>
            <person name="Lorenzen M."/>
            <person name="Maselli V."/>
            <person name="Osanai M."/>
            <person name="Park Y."/>
            <person name="Robertson H.M."/>
            <person name="Tu Z."/>
            <person name="Wang J.J."/>
            <person name="Wang S."/>
            <person name="Richards S."/>
            <person name="Song H."/>
            <person name="Zhang L."/>
            <person name="Sodergren E."/>
            <person name="Werner D."/>
            <person name="Stanke M."/>
            <person name="Morgenstern B."/>
            <person name="Solovyev V."/>
            <person name="Kosarev P."/>
            <person name="Brown G."/>
            <person name="Chen H.C."/>
            <person name="Ermolaeva O."/>
            <person name="Hlavina W."/>
            <person name="Kapustin Y."/>
            <person name="Kiryutin B."/>
            <person name="Kitts P."/>
            <person name="Maglott D."/>
            <person name="Pruitt K."/>
            <person name="Sapojnikov V."/>
            <person name="Souvorov A."/>
            <person name="Mackey A.J."/>
            <person name="Waterhouse R.M."/>
            <person name="Wyder S."/>
            <person name="Zdobnov E.M."/>
            <person name="Zdobnov E.M."/>
            <person name="Wyder S."/>
            <person name="Kriventseva E.V."/>
            <person name="Kadowaki T."/>
            <person name="Bork P."/>
            <person name="Aranda M."/>
            <person name="Bao R."/>
            <person name="Beermann A."/>
            <person name="Berns N."/>
            <person name="Bolognesi R."/>
            <person name="Bonneton F."/>
            <person name="Bopp D."/>
            <person name="Brown S.J."/>
            <person name="Bucher G."/>
            <person name="Butts T."/>
            <person name="Chaumot A."/>
            <person name="Denell R.E."/>
            <person name="Ferrier D.E."/>
            <person name="Friedrich M."/>
            <person name="Gordon C.M."/>
            <person name="Jindra M."/>
            <person name="Klingler M."/>
            <person name="Lan Q."/>
            <person name="Lattorff H.M."/>
            <person name="Laudet V."/>
            <person name="von Levetsow C."/>
            <person name="Liu Z."/>
            <person name="Lutz R."/>
            <person name="Lynch J.A."/>
            <person name="da Fonseca R.N."/>
            <person name="Posnien N."/>
            <person name="Reuter R."/>
            <person name="Roth S."/>
            <person name="Savard J."/>
            <person name="Schinko J.B."/>
            <person name="Schmitt C."/>
            <person name="Schoppmeier M."/>
            <person name="Schroder R."/>
            <person name="Shippy T.D."/>
            <person name="Simonnet F."/>
            <person name="Marques-Souza H."/>
            <person name="Tautz D."/>
            <person name="Tomoyasu Y."/>
            <person name="Trauner J."/>
            <person name="Van der Zee M."/>
            <person name="Vervoort M."/>
            <person name="Wittkopp N."/>
            <person name="Wimmer E.A."/>
            <person name="Yang X."/>
            <person name="Jones A.K."/>
            <person name="Sattelle D.B."/>
            <person name="Ebert P.R."/>
            <person name="Nelson D."/>
            <person name="Scott J.G."/>
            <person name="Beeman R.W."/>
            <person name="Muthukrishnan S."/>
            <person name="Kramer K.J."/>
            <person name="Arakane Y."/>
            <person name="Beeman R.W."/>
            <person name="Zhu Q."/>
            <person name="Hogenkamp D."/>
            <person name="Dixit R."/>
            <person name="Oppert B."/>
            <person name="Jiang H."/>
            <person name="Zou Z."/>
            <person name="Marshall J."/>
            <person name="Elpidina E."/>
            <person name="Vinokurov K."/>
            <person name="Oppert C."/>
            <person name="Zou Z."/>
            <person name="Evans J."/>
            <person name="Lu Z."/>
            <person name="Zhao P."/>
            <person name="Sumathipala N."/>
            <person name="Altincicek B."/>
            <person name="Vilcinskas A."/>
            <person name="Williams M."/>
            <person name="Hultmark D."/>
            <person name="Hetru C."/>
            <person name="Jiang H."/>
            <person name="Grimmelikhuijzen C.J."/>
            <person name="Hauser F."/>
            <person name="Cazzamali G."/>
            <person name="Williamson M."/>
            <person name="Park Y."/>
            <person name="Li B."/>
            <person name="Tanaka Y."/>
            <person name="Predel R."/>
            <person name="Neupert S."/>
            <person name="Schachtner J."/>
            <person name="Verleyen P."/>
            <person name="Raible F."/>
            <person name="Bork P."/>
            <person name="Friedrich M."/>
            <person name="Walden K.K."/>
            <person name="Robertson H.M."/>
            <person name="Angeli S."/>
            <person name="Foret S."/>
            <person name="Bucher G."/>
            <person name="Schuetz S."/>
            <person name="Maleszka R."/>
            <person name="Wimmer E.A."/>
            <person name="Beeman R.W."/>
            <person name="Lorenzen M."/>
            <person name="Tomoyasu Y."/>
            <person name="Miller S.C."/>
            <person name="Grossmann D."/>
            <person name="Bucher G."/>
        </authorList>
    </citation>
    <scope>NUCLEOTIDE SEQUENCE [LARGE SCALE GENOMIC DNA]</scope>
    <source>
        <strain evidence="20 21">Georgia GA2</strain>
    </source>
</reference>
<keyword evidence="21" id="KW-1185">Reference proteome</keyword>
<feature type="active site" description="Proton donor" evidence="15">
    <location>
        <position position="590"/>
    </location>
</feature>
<evidence type="ECO:0000256" key="10">
    <source>
        <dbReference type="ARBA" id="ARBA00023295"/>
    </source>
</evidence>
<comment type="function">
    <text evidence="13">Involved in the maturation of Asn-linked oligosaccharides. Progressively trim alpha-1,2-linked mannose residues from Man(9)GlcNAc(2) to produce Man(5)GlcNAc(2).</text>
</comment>
<dbReference type="InterPro" id="IPR012341">
    <property type="entry name" value="6hp_glycosidase-like_sf"/>
</dbReference>
<evidence type="ECO:0000313" key="20">
    <source>
        <dbReference type="EMBL" id="KYB24856.1"/>
    </source>
</evidence>
<comment type="cofactor">
    <cofactor evidence="1 16">
        <name>Ca(2+)</name>
        <dbReference type="ChEBI" id="CHEBI:29108"/>
    </cofactor>
</comment>
<dbReference type="GO" id="GO:0005783">
    <property type="term" value="C:endoplasmic reticulum"/>
    <property type="evidence" value="ECO:0000318"/>
    <property type="project" value="GO_Central"/>
</dbReference>
<dbReference type="Proteomes" id="UP000007266">
    <property type="component" value="Unassembled WGS sequence"/>
</dbReference>
<evidence type="ECO:0000256" key="5">
    <source>
        <dbReference type="ARBA" id="ARBA00022801"/>
    </source>
</evidence>
<dbReference type="EMBL" id="KQ971410">
    <property type="protein sequence ID" value="KYB24856.1"/>
    <property type="molecule type" value="Genomic_DNA"/>
</dbReference>
<evidence type="ECO:0000313" key="21">
    <source>
        <dbReference type="Proteomes" id="UP000007266"/>
    </source>
</evidence>
<evidence type="ECO:0000256" key="18">
    <source>
        <dbReference type="RuleBase" id="RU361193"/>
    </source>
</evidence>
<accession>A0A139WAC4</accession>
<comment type="subcellular location">
    <subcellularLocation>
        <location evidence="14">Endomembrane system</location>
        <topology evidence="14">Single-pass type II membrane protein</topology>
    </subcellularLocation>
</comment>
<evidence type="ECO:0000256" key="17">
    <source>
        <dbReference type="PIRSR" id="PIRSR601382-3"/>
    </source>
</evidence>
<evidence type="ECO:0000256" key="15">
    <source>
        <dbReference type="PIRSR" id="PIRSR601382-1"/>
    </source>
</evidence>
<sequence length="720" mass="81833">MTSTGILPTYQRFINGVPVPFSRRSFRAREKYVIFTVFATFGLVCFGTFFFLPEFRSNSSDSVYKMYDQIKRAGPELLIPPPPHLDEEAPRLLRHEDDVRVDPHVIGDREKLRAKVDEDRELKVLERPGLRSSSTAARPEAKEDVGDVPQEAAVVTVPPAMSDWYPVVSNGEDRDEEARERRKKVKEFSFCFEMVVVPTKAATAGVTSAILVVAWTGVYLSRHHANQGVNNVTLSESKASPVVEIFTLEKNLSLTSDNGLRREKIKEMMKHAWDNYVRYAWGKNELKPISKRGHSASIFGTLPLAATILDGLDTLYIMGMKDEFKQARDWVANELNLDNMAADVSVFETNIRFIGGLLTCFALTGDVMFRDKAQQIADKLLPAFQTQTGIPHALVNLKTGASKNFGWASGGSSILSEFGTLHLEFAYLSDITGQPIYRNKVDHIRQFLQSLEKPNGLYPNYLNPKTGKWGQHHMSMGALGDSFFEYLLKAWLQSNKEDNEARQMFDDAMQAVLQHMLFTSPSGLAYFAELKFDRPEHKMDHLGCFSGGLLALGAKTLKNDMSNRYMEVAKKITHTCHESYDRTNTKLGPEAFRFTEGAEARALKNSEKYYILRPEVIESYFYMWRLTKDQKYRDWGWEAVQALEKYCRVPGGYTGLKNVYSDDPQKDDVQQSFFLAETLKYLYLLFSDDSLLSFDNWVFNTEGHPLPIKGVNPFYREASV</sequence>
<dbReference type="GO" id="GO:0005509">
    <property type="term" value="F:calcium ion binding"/>
    <property type="evidence" value="ECO:0007669"/>
    <property type="project" value="InterPro"/>
</dbReference>
<dbReference type="PANTHER" id="PTHR11742:SF6">
    <property type="entry name" value="MANNOSYL-OLIGOSACCHARIDE ALPHA-1,2-MANNOSIDASE IA-RELATED"/>
    <property type="match status" value="1"/>
</dbReference>
<keyword evidence="9 17" id="KW-1015">Disulfide bond</keyword>
<feature type="region of interest" description="Disordered" evidence="19">
    <location>
        <begin position="128"/>
        <end position="148"/>
    </location>
</feature>
<evidence type="ECO:0000256" key="6">
    <source>
        <dbReference type="ARBA" id="ARBA00022837"/>
    </source>
</evidence>
<evidence type="ECO:0000256" key="12">
    <source>
        <dbReference type="ARBA" id="ARBA00048605"/>
    </source>
</evidence>
<keyword evidence="5 18" id="KW-0378">Hydrolase</keyword>
<dbReference type="AlphaFoldDB" id="A0A139WAC4"/>
<dbReference type="SUPFAM" id="SSF48225">
    <property type="entry name" value="Seven-hairpin glycosidases"/>
    <property type="match status" value="1"/>
</dbReference>
<protein>
    <recommendedName>
        <fullName evidence="18">alpha-1,2-Mannosidase</fullName>
        <ecNumber evidence="18">3.2.1.-</ecNumber>
    </recommendedName>
</protein>
<dbReference type="InterPro" id="IPR036026">
    <property type="entry name" value="Seven-hairpin_glycosidases"/>
</dbReference>
<dbReference type="GO" id="GO:0004571">
    <property type="term" value="F:mannosyl-oligosaccharide 1,2-alpha-mannosidase activity"/>
    <property type="evidence" value="ECO:0000318"/>
    <property type="project" value="GO_Central"/>
</dbReference>
<dbReference type="GO" id="GO:0000139">
    <property type="term" value="C:Golgi membrane"/>
    <property type="evidence" value="ECO:0000318"/>
    <property type="project" value="GO_Central"/>
</dbReference>
<feature type="active site" evidence="15">
    <location>
        <position position="615"/>
    </location>
</feature>
<keyword evidence="7" id="KW-0735">Signal-anchor</keyword>
<comment type="catalytic activity">
    <reaction evidence="12">
        <text>N(4)-(alpha-D-Man-(1-&gt;2)-alpha-D-Man-(1-&gt;2)-alpha-D-Man-(1-&gt;3)-[alpha-D-Man-(1-&gt;2)-alpha-D-Man-(1-&gt;3)-[alpha-D-Man-(1-&gt;2)-alpha-D-Man-(1-&gt;6)]-alpha-D-Man-(1-&gt;6)]-beta-D-Man-(1-&gt;4)-beta-D-GlcNAc-(1-&gt;4)-beta-D-GlcNAc)-L-asparaginyl-[protein] (N-glucan mannose isomer 9A1,2,3B1,2,3) + 4 H2O = N(4)-(alpha-D-Man-(1-&gt;3)-[alpha-D-Man-(1-&gt;3)-[alpha-D-Man-(1-&gt;6)]-alpha-D-Man-(1-&gt;6)]-beta-D-Man-(1-&gt;4)-beta-D-GlcNAc-(1-&gt;4)-beta-D-GlcNAc)-L-asparaginyl-[protein] (N-glucan mannose isomer 5A1,2) + 4 beta-D-mannose</text>
        <dbReference type="Rhea" id="RHEA:56008"/>
        <dbReference type="Rhea" id="RHEA-COMP:14356"/>
        <dbReference type="Rhea" id="RHEA-COMP:14367"/>
        <dbReference type="ChEBI" id="CHEBI:15377"/>
        <dbReference type="ChEBI" id="CHEBI:28563"/>
        <dbReference type="ChEBI" id="CHEBI:59087"/>
        <dbReference type="ChEBI" id="CHEBI:139493"/>
        <dbReference type="EC" id="3.2.1.113"/>
    </reaction>
</comment>
<evidence type="ECO:0000256" key="11">
    <source>
        <dbReference type="ARBA" id="ARBA00047669"/>
    </source>
</evidence>
<evidence type="ECO:0000256" key="7">
    <source>
        <dbReference type="ARBA" id="ARBA00022968"/>
    </source>
</evidence>
<comment type="catalytic activity">
    <reaction evidence="11">
        <text>N(4)-(alpha-D-Man-(1-&gt;2)-alpha-D-Man-(1-&gt;2)-alpha-D-Man-(1-&gt;3)-[alpha-D-Man-(1-&gt;3)-[alpha-D-Man-(1-&gt;2)-alpha-D-Man-(1-&gt;6)]-alpha-D-Man-(1-&gt;6)]-beta-D-Man-(1-&gt;4)-beta-D-GlcNAc-(1-&gt;4)-beta-D-GlcNAc)-L-asparaginyl-[protein] (N-glucan mannose isomer 8A1,2,3B1,3) + 3 H2O = N(4)-(alpha-D-Man-(1-&gt;3)-[alpha-D-Man-(1-&gt;3)-[alpha-D-Man-(1-&gt;6)]-alpha-D-Man-(1-&gt;6)]-beta-D-Man-(1-&gt;4)-beta-D-GlcNAc-(1-&gt;4)-beta-D-GlcNAc)-L-asparaginyl-[protein] (N-glucan mannose isomer 5A1,2) + 3 beta-D-mannose</text>
        <dbReference type="Rhea" id="RHEA:56028"/>
        <dbReference type="Rhea" id="RHEA-COMP:14358"/>
        <dbReference type="Rhea" id="RHEA-COMP:14367"/>
        <dbReference type="ChEBI" id="CHEBI:15377"/>
        <dbReference type="ChEBI" id="CHEBI:28563"/>
        <dbReference type="ChEBI" id="CHEBI:59087"/>
        <dbReference type="ChEBI" id="CHEBI:60628"/>
        <dbReference type="EC" id="3.2.1.113"/>
    </reaction>
</comment>
<dbReference type="eggNOG" id="KOG2204">
    <property type="taxonomic scope" value="Eukaryota"/>
</dbReference>
<evidence type="ECO:0000256" key="13">
    <source>
        <dbReference type="ARBA" id="ARBA00054774"/>
    </source>
</evidence>
<comment type="pathway">
    <text evidence="2">Protein modification; protein glycosylation.</text>
</comment>
<dbReference type="FunFam" id="1.50.10.10:FF:000002">
    <property type="entry name" value="alpha-1,2-Mannosidase"/>
    <property type="match status" value="1"/>
</dbReference>
<dbReference type="InterPro" id="IPR001382">
    <property type="entry name" value="Glyco_hydro_47"/>
</dbReference>
<keyword evidence="16" id="KW-0479">Metal-binding</keyword>
<feature type="disulfide bond" evidence="17">
    <location>
        <begin position="544"/>
        <end position="576"/>
    </location>
</feature>
<evidence type="ECO:0000256" key="4">
    <source>
        <dbReference type="ARBA" id="ARBA00022692"/>
    </source>
</evidence>
<feature type="active site" description="Proton donor" evidence="15">
    <location>
        <position position="348"/>
    </location>
</feature>
<keyword evidence="8" id="KW-0472">Membrane</keyword>
<dbReference type="GO" id="GO:0036503">
    <property type="term" value="P:ERAD pathway"/>
    <property type="evidence" value="ECO:0000318"/>
    <property type="project" value="GO_Central"/>
</dbReference>
<evidence type="ECO:0000256" key="8">
    <source>
        <dbReference type="ARBA" id="ARBA00023136"/>
    </source>
</evidence>
<dbReference type="STRING" id="7070.A0A139WAC4"/>
<name>A0A139WAC4_TRICA</name>
<dbReference type="Gene3D" id="1.50.10.10">
    <property type="match status" value="1"/>
</dbReference>
<evidence type="ECO:0000256" key="1">
    <source>
        <dbReference type="ARBA" id="ARBA00001913"/>
    </source>
</evidence>
<dbReference type="FunCoup" id="A0A139WAC4">
    <property type="interactions" value="1371"/>
</dbReference>
<dbReference type="InParanoid" id="A0A139WAC4"/>
<dbReference type="Pfam" id="PF01532">
    <property type="entry name" value="Glyco_hydro_47"/>
    <property type="match status" value="1"/>
</dbReference>
<keyword evidence="10 18" id="KW-0326">Glycosidase</keyword>
<dbReference type="PRINTS" id="PR00747">
    <property type="entry name" value="GLYHDRLASE47"/>
</dbReference>